<name>A0A6J6JX62_9ZZZZ</name>
<evidence type="ECO:0000256" key="1">
    <source>
        <dbReference type="ARBA" id="ARBA00022679"/>
    </source>
</evidence>
<accession>A0A6J6JX62</accession>
<dbReference type="PANTHER" id="PTHR44068">
    <property type="entry name" value="ZGC:194242"/>
    <property type="match status" value="1"/>
</dbReference>
<dbReference type="CDD" id="cd02440">
    <property type="entry name" value="AdoMet_MTases"/>
    <property type="match status" value="1"/>
</dbReference>
<reference evidence="3" key="1">
    <citation type="submission" date="2020-05" db="EMBL/GenBank/DDBJ databases">
        <authorList>
            <person name="Chiriac C."/>
            <person name="Salcher M."/>
            <person name="Ghai R."/>
            <person name="Kavagutti S V."/>
        </authorList>
    </citation>
    <scope>NUCLEOTIDE SEQUENCE</scope>
</reference>
<dbReference type="InterPro" id="IPR029063">
    <property type="entry name" value="SAM-dependent_MTases_sf"/>
</dbReference>
<evidence type="ECO:0000259" key="2">
    <source>
        <dbReference type="Pfam" id="PF08241"/>
    </source>
</evidence>
<dbReference type="Gene3D" id="3.40.50.150">
    <property type="entry name" value="Vaccinia Virus protein VP39"/>
    <property type="match status" value="1"/>
</dbReference>
<dbReference type="InterPro" id="IPR050447">
    <property type="entry name" value="Erg6_SMT_methyltransf"/>
</dbReference>
<dbReference type="InterPro" id="IPR013216">
    <property type="entry name" value="Methyltransf_11"/>
</dbReference>
<dbReference type="AlphaFoldDB" id="A0A6J6JX62"/>
<protein>
    <submittedName>
        <fullName evidence="3">Unannotated protein</fullName>
    </submittedName>
</protein>
<dbReference type="GO" id="GO:0008757">
    <property type="term" value="F:S-adenosylmethionine-dependent methyltransferase activity"/>
    <property type="evidence" value="ECO:0007669"/>
    <property type="project" value="InterPro"/>
</dbReference>
<dbReference type="SUPFAM" id="SSF53335">
    <property type="entry name" value="S-adenosyl-L-methionine-dependent methyltransferases"/>
    <property type="match status" value="1"/>
</dbReference>
<dbReference type="EMBL" id="CAEZWE010000003">
    <property type="protein sequence ID" value="CAB4641957.1"/>
    <property type="molecule type" value="Genomic_DNA"/>
</dbReference>
<sequence>MSEDITSSLNAEFWNELCGTNIATELGLTDGSERSIKLFDDWFFNFYPYLKPFLNRSLVGKDKVLEVGLGFGSVSTYLASGKKSYTGLDIAQTPVAMCSSRLSGLPGEHVAIQGNALNAPFSDSTFDAVVAIGSLHHTGNFDRAISEMVRVTKSGGVVCGMVYSLFSLRNIRSQPKETTKRIVENLRGAARIQAGPKMRWQSDHNQKGEPAPSTEYFSRKALRRILQEFGEVQIVARNLDSPPIPFGIGLKIRKLLIRTKLAKWFGLDLYFVVTIKKA</sequence>
<keyword evidence="1" id="KW-0808">Transferase</keyword>
<dbReference type="Pfam" id="PF08241">
    <property type="entry name" value="Methyltransf_11"/>
    <property type="match status" value="1"/>
</dbReference>
<proteinExistence type="predicted"/>
<feature type="domain" description="Methyltransferase type 11" evidence="2">
    <location>
        <begin position="65"/>
        <end position="158"/>
    </location>
</feature>
<dbReference type="PANTHER" id="PTHR44068:SF11">
    <property type="entry name" value="GERANYL DIPHOSPHATE 2-C-METHYLTRANSFERASE"/>
    <property type="match status" value="1"/>
</dbReference>
<organism evidence="3">
    <name type="scientific">freshwater metagenome</name>
    <dbReference type="NCBI Taxonomy" id="449393"/>
    <lineage>
        <taxon>unclassified sequences</taxon>
        <taxon>metagenomes</taxon>
        <taxon>ecological metagenomes</taxon>
    </lineage>
</organism>
<gene>
    <name evidence="3" type="ORF">UFOPK2169_00164</name>
</gene>
<evidence type="ECO:0000313" key="3">
    <source>
        <dbReference type="EMBL" id="CAB4641957.1"/>
    </source>
</evidence>